<dbReference type="Proteomes" id="UP000695022">
    <property type="component" value="Unplaced"/>
</dbReference>
<dbReference type="InterPro" id="IPR054723">
    <property type="entry name" value="Ams1-like_N"/>
</dbReference>
<keyword evidence="5" id="KW-0378">Hydrolase</keyword>
<evidence type="ECO:0000256" key="3">
    <source>
        <dbReference type="ARBA" id="ARBA00012752"/>
    </source>
</evidence>
<dbReference type="InterPro" id="IPR028995">
    <property type="entry name" value="Glyco_hydro_57/38_cen_sf"/>
</dbReference>
<dbReference type="Gene3D" id="2.70.98.30">
    <property type="entry name" value="Golgi alpha-mannosidase II, domain 4"/>
    <property type="match status" value="1"/>
</dbReference>
<dbReference type="SUPFAM" id="SSF88713">
    <property type="entry name" value="Glycoside hydrolase/deacetylase"/>
    <property type="match status" value="1"/>
</dbReference>
<comment type="similarity">
    <text evidence="2">Belongs to the glycosyl hydrolase 38 family.</text>
</comment>
<dbReference type="Pfam" id="PF07748">
    <property type="entry name" value="Glyco_hydro_38C"/>
    <property type="match status" value="1"/>
</dbReference>
<keyword evidence="8" id="KW-1185">Reference proteome</keyword>
<dbReference type="InterPro" id="IPR011682">
    <property type="entry name" value="Glyco_hydro_38_C"/>
</dbReference>
<dbReference type="Pfam" id="PF17677">
    <property type="entry name" value="Glyco_hydro38C2"/>
    <property type="match status" value="1"/>
</dbReference>
<dbReference type="Gene3D" id="3.20.110.10">
    <property type="entry name" value="Glycoside hydrolase 38, N terminal domain"/>
    <property type="match status" value="1"/>
</dbReference>
<keyword evidence="6" id="KW-0326">Glycosidase</keyword>
<evidence type="ECO:0000256" key="4">
    <source>
        <dbReference type="ARBA" id="ARBA00022723"/>
    </source>
</evidence>
<gene>
    <name evidence="9" type="primary">LOC106813979</name>
</gene>
<accession>A0ABM1ENE9</accession>
<comment type="catalytic activity">
    <reaction evidence="1">
        <text>Hydrolysis of terminal, non-reducing alpha-D-mannose residues in alpha-D-mannosides.</text>
        <dbReference type="EC" id="3.2.1.24"/>
    </reaction>
</comment>
<dbReference type="PANTHER" id="PTHR46017:SF1">
    <property type="entry name" value="ALPHA-MANNOSIDASE 2C1"/>
    <property type="match status" value="1"/>
</dbReference>
<dbReference type="SUPFAM" id="SSF74650">
    <property type="entry name" value="Galactose mutarotase-like"/>
    <property type="match status" value="1"/>
</dbReference>
<reference evidence="9" key="1">
    <citation type="submission" date="2025-08" db="UniProtKB">
        <authorList>
            <consortium name="RefSeq"/>
        </authorList>
    </citation>
    <scope>IDENTIFICATION</scope>
</reference>
<dbReference type="Pfam" id="PF22907">
    <property type="entry name" value="Ams1-like_1st"/>
    <property type="match status" value="2"/>
</dbReference>
<evidence type="ECO:0000256" key="6">
    <source>
        <dbReference type="ARBA" id="ARBA00023295"/>
    </source>
</evidence>
<dbReference type="SMART" id="SM00872">
    <property type="entry name" value="Alpha-mann_mid"/>
    <property type="match status" value="1"/>
</dbReference>
<dbReference type="InterPro" id="IPR027291">
    <property type="entry name" value="Glyco_hydro_38_N_sf"/>
</dbReference>
<name>A0ABM1ENE9_PRICU</name>
<dbReference type="RefSeq" id="XP_014673720.1">
    <property type="nucleotide sequence ID" value="XM_014818234.1"/>
</dbReference>
<evidence type="ECO:0000313" key="9">
    <source>
        <dbReference type="RefSeq" id="XP_014673720.1"/>
    </source>
</evidence>
<dbReference type="Gene3D" id="2.60.40.2220">
    <property type="match status" value="1"/>
</dbReference>
<dbReference type="PANTHER" id="PTHR46017">
    <property type="entry name" value="ALPHA-MANNOSIDASE 2C1"/>
    <property type="match status" value="1"/>
</dbReference>
<dbReference type="InterPro" id="IPR037094">
    <property type="entry name" value="Glyco_hydro_38_cen_sf"/>
</dbReference>
<evidence type="ECO:0000256" key="5">
    <source>
        <dbReference type="ARBA" id="ARBA00022801"/>
    </source>
</evidence>
<organism evidence="8 9">
    <name type="scientific">Priapulus caudatus</name>
    <name type="common">Priapulid worm</name>
    <dbReference type="NCBI Taxonomy" id="37621"/>
    <lineage>
        <taxon>Eukaryota</taxon>
        <taxon>Metazoa</taxon>
        <taxon>Ecdysozoa</taxon>
        <taxon>Scalidophora</taxon>
        <taxon>Priapulida</taxon>
        <taxon>Priapulimorpha</taxon>
        <taxon>Priapulimorphida</taxon>
        <taxon>Priapulidae</taxon>
        <taxon>Priapulus</taxon>
    </lineage>
</organism>
<dbReference type="GeneID" id="106813979"/>
<dbReference type="InterPro" id="IPR000602">
    <property type="entry name" value="Glyco_hydro_38_N"/>
</dbReference>
<dbReference type="InterPro" id="IPR041147">
    <property type="entry name" value="GH38_C"/>
</dbReference>
<evidence type="ECO:0000313" key="8">
    <source>
        <dbReference type="Proteomes" id="UP000695022"/>
    </source>
</evidence>
<feature type="domain" description="Glycoside hydrolase family 38 central" evidence="7">
    <location>
        <begin position="438"/>
        <end position="514"/>
    </location>
</feature>
<dbReference type="InterPro" id="IPR011013">
    <property type="entry name" value="Gal_mutarotase_sf_dom"/>
</dbReference>
<dbReference type="Pfam" id="PF01074">
    <property type="entry name" value="Glyco_hydro_38N"/>
    <property type="match status" value="1"/>
</dbReference>
<protein>
    <recommendedName>
        <fullName evidence="3">alpha-mannosidase</fullName>
        <ecNumber evidence="3">3.2.1.24</ecNumber>
    </recommendedName>
</protein>
<proteinExistence type="inferred from homology"/>
<dbReference type="EC" id="3.2.1.24" evidence="3"/>
<dbReference type="InterPro" id="IPR015341">
    <property type="entry name" value="Glyco_hydro_38_cen"/>
</dbReference>
<dbReference type="Gene3D" id="1.20.1270.50">
    <property type="entry name" value="Glycoside hydrolase family 38, central domain"/>
    <property type="match status" value="1"/>
</dbReference>
<evidence type="ECO:0000259" key="7">
    <source>
        <dbReference type="SMART" id="SM00872"/>
    </source>
</evidence>
<dbReference type="SUPFAM" id="SSF88688">
    <property type="entry name" value="Families 57/38 glycoside transferase middle domain"/>
    <property type="match status" value="1"/>
</dbReference>
<keyword evidence="4" id="KW-0479">Metal-binding</keyword>
<dbReference type="InterPro" id="IPR011330">
    <property type="entry name" value="Glyco_hydro/deAcase_b/a-brl"/>
</dbReference>
<evidence type="ECO:0000256" key="1">
    <source>
        <dbReference type="ARBA" id="ARBA00000365"/>
    </source>
</evidence>
<sequence length="732" mass="82603">MEVPQIKNTRSAIERVEKFISDEFFTDVNIKGKRRYLEKRDITGISHLAAPGRITYDEALASTDWAPAVIGDSFGPTNQAPSYGIFKANIGLNGKPGNIRTDYILTQNLTTGLPSRVIYIEMACNNLFGAGDGNDIAPPDPNRYYTLDMAEISVFNRPAYDLVMDFDVLHDIMKVFSWSTHWFKLTISYPAEWVGNEIRLRWNTSSEGMVWEEGVPMQVSMFPIRELRTMKLLTWLWPYDETKRKCARSFSTALQLMQLYPDMTFACSQAQQLKWVKENYPELFVKLQEASSMGGRFLTVGGTWIEMDGNVPSGESFIRQFAMGQKFFEKEFGKKCTVFWLPDTFGYSAQLPQIVRLAGIKNFLSQKMSWNLVNTFPNNSFYWEGIDGSRVLTHFPPADTYVAEAYPREVVKCSENNKDKGRADCSILLYGFGDGGGGPTQIKMLNRACEMLLQQWEFLQAMLSVQPRISRTQATRAVPASSEAYWEILLLNQFHDVLPGTSIEMVCVEAVEMLTKLRDELARDVEVMRLQLLMAAPAPAPRMQPVVKVCGHKWADMSETGVGVALLNDCKYGYSCYKNVLRLSLLRAPKSPNANSDIGKHEFTYAIMPHKGTFQSAGVVQQAYNLNSPLGVARVSVPVTAKSWLSVDNPAVVLETVKKDEMNPEAIIVRMYEAYGSTAHATINVGLPVQKVFECDIFEKDDSSAPYEVKNSTFQVKLTPFQVKTVKCWIMR</sequence>
<evidence type="ECO:0000256" key="2">
    <source>
        <dbReference type="ARBA" id="ARBA00009792"/>
    </source>
</evidence>